<dbReference type="CDD" id="cd06171">
    <property type="entry name" value="Sigma70_r4"/>
    <property type="match status" value="1"/>
</dbReference>
<keyword evidence="3" id="KW-0238">DNA-binding</keyword>
<evidence type="ECO:0000259" key="6">
    <source>
        <dbReference type="Pfam" id="PF04539"/>
    </source>
</evidence>
<evidence type="ECO:0000256" key="2">
    <source>
        <dbReference type="ARBA" id="ARBA00023082"/>
    </source>
</evidence>
<dbReference type="NCBIfam" id="TIGR02937">
    <property type="entry name" value="sigma70-ECF"/>
    <property type="match status" value="1"/>
</dbReference>
<keyword evidence="1" id="KW-0805">Transcription regulation</keyword>
<evidence type="ECO:0000259" key="7">
    <source>
        <dbReference type="Pfam" id="PF04542"/>
    </source>
</evidence>
<evidence type="ECO:0000259" key="5">
    <source>
        <dbReference type="Pfam" id="PF00140"/>
    </source>
</evidence>
<evidence type="ECO:0000313" key="9">
    <source>
        <dbReference type="EMBL" id="SET40255.1"/>
    </source>
</evidence>
<evidence type="ECO:0000259" key="8">
    <source>
        <dbReference type="Pfam" id="PF04545"/>
    </source>
</evidence>
<dbReference type="Proteomes" id="UP000198697">
    <property type="component" value="Unassembled WGS sequence"/>
</dbReference>
<dbReference type="Gene3D" id="1.20.120.1810">
    <property type="match status" value="1"/>
</dbReference>
<organism evidence="9 10">
    <name type="scientific">Hymenobacter actinosclerus</name>
    <dbReference type="NCBI Taxonomy" id="82805"/>
    <lineage>
        <taxon>Bacteria</taxon>
        <taxon>Pseudomonadati</taxon>
        <taxon>Bacteroidota</taxon>
        <taxon>Cytophagia</taxon>
        <taxon>Cytophagales</taxon>
        <taxon>Hymenobacteraceae</taxon>
        <taxon>Hymenobacter</taxon>
    </lineage>
</organism>
<dbReference type="InterPro" id="IPR014284">
    <property type="entry name" value="RNA_pol_sigma-70_dom"/>
</dbReference>
<gene>
    <name evidence="9" type="ORF">SAMN04487998_1702</name>
</gene>
<dbReference type="InterPro" id="IPR007630">
    <property type="entry name" value="RNA_pol_sigma70_r4"/>
</dbReference>
<dbReference type="PANTHER" id="PTHR30603:SF47">
    <property type="entry name" value="RNA POLYMERASE SIGMA FACTOR SIGD, CHLOROPLASTIC"/>
    <property type="match status" value="1"/>
</dbReference>
<dbReference type="InterPro" id="IPR007624">
    <property type="entry name" value="RNA_pol_sigma70_r3"/>
</dbReference>
<feature type="domain" description="RNA polymerase sigma-70 region 2" evidence="7">
    <location>
        <begin position="56"/>
        <end position="123"/>
    </location>
</feature>
<feature type="domain" description="RNA polymerase sigma-70 region 3" evidence="6">
    <location>
        <begin position="135"/>
        <end position="208"/>
    </location>
</feature>
<dbReference type="InterPro" id="IPR050239">
    <property type="entry name" value="Sigma-70_RNA_pol_init_factors"/>
</dbReference>
<name>A0A1I0E551_9BACT</name>
<dbReference type="SUPFAM" id="SSF88659">
    <property type="entry name" value="Sigma3 and sigma4 domains of RNA polymerase sigma factors"/>
    <property type="match status" value="2"/>
</dbReference>
<accession>A0A1I0E551</accession>
<dbReference type="SUPFAM" id="SSF88946">
    <property type="entry name" value="Sigma2 domain of RNA polymerase sigma factors"/>
    <property type="match status" value="1"/>
</dbReference>
<feature type="domain" description="RNA polymerase sigma-70 region 1.2" evidence="5">
    <location>
        <begin position="17"/>
        <end position="49"/>
    </location>
</feature>
<dbReference type="Pfam" id="PF04539">
    <property type="entry name" value="Sigma70_r3"/>
    <property type="match status" value="1"/>
</dbReference>
<dbReference type="InterPro" id="IPR036388">
    <property type="entry name" value="WH-like_DNA-bd_sf"/>
</dbReference>
<reference evidence="10" key="1">
    <citation type="submission" date="2016-10" db="EMBL/GenBank/DDBJ databases">
        <authorList>
            <person name="Varghese N."/>
            <person name="Submissions S."/>
        </authorList>
    </citation>
    <scope>NUCLEOTIDE SEQUENCE [LARGE SCALE GENOMIC DNA]</scope>
    <source>
        <strain evidence="10">DSM 15310</strain>
    </source>
</reference>
<dbReference type="GO" id="GO:0006352">
    <property type="term" value="P:DNA-templated transcription initiation"/>
    <property type="evidence" value="ECO:0007669"/>
    <property type="project" value="InterPro"/>
</dbReference>
<evidence type="ECO:0000256" key="3">
    <source>
        <dbReference type="ARBA" id="ARBA00023125"/>
    </source>
</evidence>
<dbReference type="Gene3D" id="1.10.10.10">
    <property type="entry name" value="Winged helix-like DNA-binding domain superfamily/Winged helix DNA-binding domain"/>
    <property type="match status" value="2"/>
</dbReference>
<evidence type="ECO:0000313" key="10">
    <source>
        <dbReference type="Proteomes" id="UP000198697"/>
    </source>
</evidence>
<dbReference type="InterPro" id="IPR013324">
    <property type="entry name" value="RNA_pol_sigma_r3/r4-like"/>
</dbReference>
<protein>
    <submittedName>
        <fullName evidence="9">RNA polymerase primary sigma factor</fullName>
    </submittedName>
</protein>
<dbReference type="PANTHER" id="PTHR30603">
    <property type="entry name" value="RNA POLYMERASE SIGMA FACTOR RPO"/>
    <property type="match status" value="1"/>
</dbReference>
<dbReference type="Gene3D" id="1.10.601.10">
    <property type="entry name" value="RNA Polymerase Primary Sigma Factor"/>
    <property type="match status" value="1"/>
</dbReference>
<dbReference type="GO" id="GO:0016987">
    <property type="term" value="F:sigma factor activity"/>
    <property type="evidence" value="ECO:0007669"/>
    <property type="project" value="UniProtKB-KW"/>
</dbReference>
<dbReference type="InterPro" id="IPR000943">
    <property type="entry name" value="RNA_pol_sigma70"/>
</dbReference>
<dbReference type="InterPro" id="IPR007627">
    <property type="entry name" value="RNA_pol_sigma70_r2"/>
</dbReference>
<evidence type="ECO:0000256" key="4">
    <source>
        <dbReference type="ARBA" id="ARBA00023163"/>
    </source>
</evidence>
<dbReference type="PRINTS" id="PR00046">
    <property type="entry name" value="SIGMA70FCT"/>
</dbReference>
<dbReference type="InterPro" id="IPR009042">
    <property type="entry name" value="RNA_pol_sigma70_r1_2"/>
</dbReference>
<dbReference type="PIRSF" id="PIRSF000770">
    <property type="entry name" value="RNA_pol_sigma-SigE/K"/>
    <property type="match status" value="1"/>
</dbReference>
<dbReference type="GO" id="GO:0003677">
    <property type="term" value="F:DNA binding"/>
    <property type="evidence" value="ECO:0007669"/>
    <property type="project" value="UniProtKB-KW"/>
</dbReference>
<dbReference type="AlphaFoldDB" id="A0A1I0E551"/>
<sequence>MRQLKISKQITNRESQSLDKYLQEIGKVDLLTPDEEVTLAQRIREGDQLALEKLTKANLRFVVSVAKQYQNQGLSLGDLINEGNLGLIKAAKRFDETRGFKFISYAVWWIRQSILQALAEQSRIVRLPLNRVGSLNKISKSFSELEQKFEREPSPEEIAEVLELTTSEVVDTLKISGRHVSVDAPFVQGEENRLLDVLENEDEESPDMGLMNDSLRKEVQRALSTLTKREADVITLYFGLNGESSLTLEEIGEKFNLTRERVRQIKEKAIRRLRHTSRSKALKPYLG</sequence>
<dbReference type="Pfam" id="PF04545">
    <property type="entry name" value="Sigma70_r4"/>
    <property type="match status" value="1"/>
</dbReference>
<proteinExistence type="predicted"/>
<dbReference type="InterPro" id="IPR013325">
    <property type="entry name" value="RNA_pol_sigma_r2"/>
</dbReference>
<evidence type="ECO:0000256" key="1">
    <source>
        <dbReference type="ARBA" id="ARBA00023015"/>
    </source>
</evidence>
<dbReference type="EMBL" id="FOHS01000002">
    <property type="protein sequence ID" value="SET40255.1"/>
    <property type="molecule type" value="Genomic_DNA"/>
</dbReference>
<dbReference type="RefSeq" id="WP_092770389.1">
    <property type="nucleotide sequence ID" value="NZ_FOHS01000002.1"/>
</dbReference>
<dbReference type="STRING" id="82805.SAMN04487998_1702"/>
<feature type="domain" description="RNA polymerase sigma-70 region 4" evidence="8">
    <location>
        <begin position="222"/>
        <end position="275"/>
    </location>
</feature>
<keyword evidence="10" id="KW-1185">Reference proteome</keyword>
<keyword evidence="2" id="KW-0731">Sigma factor</keyword>
<dbReference type="Pfam" id="PF00140">
    <property type="entry name" value="Sigma70_r1_2"/>
    <property type="match status" value="1"/>
</dbReference>
<dbReference type="OrthoDB" id="9809557at2"/>
<dbReference type="Pfam" id="PF04542">
    <property type="entry name" value="Sigma70_r2"/>
    <property type="match status" value="1"/>
</dbReference>
<keyword evidence="4" id="KW-0804">Transcription</keyword>